<evidence type="ECO:0000256" key="2">
    <source>
        <dbReference type="ARBA" id="ARBA00018692"/>
    </source>
</evidence>
<accession>A0A172XCY5</accession>
<name>A0A172XCY5_BORTU</name>
<organism evidence="6 7">
    <name type="scientific">Borrelia turicatae</name>
    <dbReference type="NCBI Taxonomy" id="142"/>
    <lineage>
        <taxon>Bacteria</taxon>
        <taxon>Pseudomonadati</taxon>
        <taxon>Spirochaetota</taxon>
        <taxon>Spirochaetia</taxon>
        <taxon>Spirochaetales</taxon>
        <taxon>Borreliaceae</taxon>
        <taxon>Borrelia</taxon>
    </lineage>
</organism>
<evidence type="ECO:0000256" key="5">
    <source>
        <dbReference type="SAM" id="SignalP"/>
    </source>
</evidence>
<protein>
    <recommendedName>
        <fullName evidence="2">Protein BptA</fullName>
    </recommendedName>
    <alternativeName>
        <fullName evidence="4">Borrelial persistence in ticks protein A</fullName>
    </alternativeName>
</protein>
<keyword evidence="5" id="KW-0732">Signal</keyword>
<sequence length="370" mass="42773">MVIRKLFLKLLFVASLLVFFNACTKESENLTISEDFTVSYLSNNSGTGSFALDLVNSDGTKFVINYTSYLESGVRIYLNLNTDIEIELKTIKLNGKDICFYNASLDFADMVANWDNGFYLNFDNCRDEWKKLIADAKNGYLKFSVYCVEKKSGLDRDYEFRVSAANLSKFVELVEQIHIVEMPILKGYSTDLKQRCYWYYHYCDIEYAEEFKSGSIKSISFIKTEMTEDGKEGFRSEAMNDEERESTEKEIQEGYPRYSLKFSIVGEYRIININQVLFDGIKAEPSILKIVNSGKQLAEIKDFQMGPVDSAKRFLGVIFPVPVSNTFIINLKKELVDKLREQPRIKITLISVYGDEFVIETFNFIKKYNF</sequence>
<dbReference type="RefSeq" id="WP_119024354.1">
    <property type="nucleotide sequence ID" value="NZ_CP015630.1"/>
</dbReference>
<proteinExistence type="inferred from homology"/>
<keyword evidence="6" id="KW-0614">Plasmid</keyword>
<geneLocation type="plasmid" evidence="6 7">
    <name>lp159</name>
</geneLocation>
<dbReference type="EMBL" id="CP015630">
    <property type="protein sequence ID" value="ANF34418.1"/>
    <property type="molecule type" value="Genomic_DNA"/>
</dbReference>
<reference evidence="6 7" key="1">
    <citation type="submission" date="2016-05" db="EMBL/GenBank/DDBJ databases">
        <title>Chromosome and linear plasmid sequence of a 2015 human isolate of tick-borne relapsing fever spirochete, Borrelia turicatae.</title>
        <authorList>
            <person name="Kingry L.C."/>
            <person name="Dhwani B."/>
            <person name="Replogle A."/>
            <person name="Sexton C."/>
            <person name="Rowe L."/>
            <person name="Stermole B.M."/>
            <person name="Christensen A.M."/>
            <person name="Schriefer M.E."/>
        </authorList>
    </citation>
    <scope>NUCLEOTIDE SEQUENCE [LARGE SCALE GENOMIC DNA]</scope>
    <source>
        <strain evidence="6 7">BTE5EL</strain>
        <plasmid evidence="6 7">lp159</plasmid>
    </source>
</reference>
<feature type="chain" id="PRO_5008003348" description="Protein BptA" evidence="5">
    <location>
        <begin position="25"/>
        <end position="370"/>
    </location>
</feature>
<keyword evidence="3" id="KW-0843">Virulence</keyword>
<dbReference type="InterPro" id="IPR031471">
    <property type="entry name" value="BptA"/>
</dbReference>
<dbReference type="Proteomes" id="UP000264231">
    <property type="component" value="Plasmid lp159"/>
</dbReference>
<evidence type="ECO:0000256" key="4">
    <source>
        <dbReference type="ARBA" id="ARBA00031297"/>
    </source>
</evidence>
<dbReference type="AlphaFoldDB" id="A0A172XCY5"/>
<dbReference type="Pfam" id="PF17044">
    <property type="entry name" value="BPTA"/>
    <property type="match status" value="1"/>
</dbReference>
<evidence type="ECO:0000256" key="1">
    <source>
        <dbReference type="ARBA" id="ARBA00010700"/>
    </source>
</evidence>
<evidence type="ECO:0000313" key="7">
    <source>
        <dbReference type="Proteomes" id="UP000264231"/>
    </source>
</evidence>
<gene>
    <name evidence="6" type="ORF">A7978_04730</name>
</gene>
<evidence type="ECO:0000313" key="6">
    <source>
        <dbReference type="EMBL" id="ANF34418.1"/>
    </source>
</evidence>
<comment type="similarity">
    <text evidence="1">Belongs to the BptA family.</text>
</comment>
<feature type="signal peptide" evidence="5">
    <location>
        <begin position="1"/>
        <end position="24"/>
    </location>
</feature>
<evidence type="ECO:0000256" key="3">
    <source>
        <dbReference type="ARBA" id="ARBA00023026"/>
    </source>
</evidence>